<feature type="transmembrane region" description="Helical" evidence="8">
    <location>
        <begin position="366"/>
        <end position="385"/>
    </location>
</feature>
<keyword evidence="7 8" id="KW-0472">Membrane</keyword>
<dbReference type="AlphaFoldDB" id="A0A1M6RJ13"/>
<dbReference type="PANTHER" id="PTHR42751">
    <property type="entry name" value="SODIUM/HYDROGEN EXCHANGER FAMILY/TRKA DOMAIN PROTEIN"/>
    <property type="match status" value="1"/>
</dbReference>
<evidence type="ECO:0000259" key="10">
    <source>
        <dbReference type="PROSITE" id="PS51202"/>
    </source>
</evidence>
<feature type="transmembrane region" description="Helical" evidence="8">
    <location>
        <begin position="91"/>
        <end position="113"/>
    </location>
</feature>
<dbReference type="OrthoDB" id="9781411at2"/>
<protein>
    <submittedName>
        <fullName evidence="11">Kef-type potassium/proton antiporter, CPA2 family</fullName>
    </submittedName>
</protein>
<dbReference type="InterPro" id="IPR036291">
    <property type="entry name" value="NAD(P)-bd_dom_sf"/>
</dbReference>
<feature type="transmembrane region" description="Helical" evidence="8">
    <location>
        <begin position="60"/>
        <end position="79"/>
    </location>
</feature>
<evidence type="ECO:0000256" key="2">
    <source>
        <dbReference type="ARBA" id="ARBA00005551"/>
    </source>
</evidence>
<feature type="transmembrane region" description="Helical" evidence="8">
    <location>
        <begin position="36"/>
        <end position="54"/>
    </location>
</feature>
<dbReference type="GO" id="GO:0015297">
    <property type="term" value="F:antiporter activity"/>
    <property type="evidence" value="ECO:0007669"/>
    <property type="project" value="InterPro"/>
</dbReference>
<dbReference type="EMBL" id="FRAU01000002">
    <property type="protein sequence ID" value="SHK32347.1"/>
    <property type="molecule type" value="Genomic_DNA"/>
</dbReference>
<dbReference type="PROSITE" id="PS51201">
    <property type="entry name" value="RCK_N"/>
    <property type="match status" value="1"/>
</dbReference>
<evidence type="ECO:0000256" key="1">
    <source>
        <dbReference type="ARBA" id="ARBA00004141"/>
    </source>
</evidence>
<feature type="transmembrane region" description="Helical" evidence="8">
    <location>
        <begin position="152"/>
        <end position="175"/>
    </location>
</feature>
<feature type="transmembrane region" description="Helical" evidence="8">
    <location>
        <begin position="119"/>
        <end position="140"/>
    </location>
</feature>
<dbReference type="GO" id="GO:0008324">
    <property type="term" value="F:monoatomic cation transmembrane transporter activity"/>
    <property type="evidence" value="ECO:0007669"/>
    <property type="project" value="InterPro"/>
</dbReference>
<feature type="domain" description="RCK C-terminal" evidence="10">
    <location>
        <begin position="576"/>
        <end position="660"/>
    </location>
</feature>
<dbReference type="Proteomes" id="UP000185812">
    <property type="component" value="Unassembled WGS sequence"/>
</dbReference>
<evidence type="ECO:0000256" key="8">
    <source>
        <dbReference type="SAM" id="Phobius"/>
    </source>
</evidence>
<keyword evidence="6 8" id="KW-1133">Transmembrane helix</keyword>
<comment type="subcellular location">
    <subcellularLocation>
        <location evidence="1">Membrane</location>
        <topology evidence="1">Multi-pass membrane protein</topology>
    </subcellularLocation>
</comment>
<feature type="transmembrane region" description="Helical" evidence="8">
    <location>
        <begin position="242"/>
        <end position="261"/>
    </location>
</feature>
<evidence type="ECO:0000259" key="9">
    <source>
        <dbReference type="PROSITE" id="PS51201"/>
    </source>
</evidence>
<evidence type="ECO:0000313" key="12">
    <source>
        <dbReference type="Proteomes" id="UP000185812"/>
    </source>
</evidence>
<dbReference type="Pfam" id="PF00999">
    <property type="entry name" value="Na_H_Exchanger"/>
    <property type="match status" value="1"/>
</dbReference>
<name>A0A1M6RJ13_9BACT</name>
<evidence type="ECO:0000313" key="11">
    <source>
        <dbReference type="EMBL" id="SHK32347.1"/>
    </source>
</evidence>
<dbReference type="Pfam" id="PF02254">
    <property type="entry name" value="TrkA_N"/>
    <property type="match status" value="1"/>
</dbReference>
<keyword evidence="3" id="KW-0813">Transport</keyword>
<dbReference type="GO" id="GO:0016020">
    <property type="term" value="C:membrane"/>
    <property type="evidence" value="ECO:0007669"/>
    <property type="project" value="UniProtKB-SubCell"/>
</dbReference>
<evidence type="ECO:0000256" key="4">
    <source>
        <dbReference type="ARBA" id="ARBA00022538"/>
    </source>
</evidence>
<keyword evidence="12" id="KW-1185">Reference proteome</keyword>
<feature type="transmembrane region" description="Helical" evidence="8">
    <location>
        <begin position="327"/>
        <end position="346"/>
    </location>
</feature>
<dbReference type="InterPro" id="IPR038770">
    <property type="entry name" value="Na+/solute_symporter_sf"/>
</dbReference>
<dbReference type="Gene3D" id="3.40.50.720">
    <property type="entry name" value="NAD(P)-binding Rossmann-like Domain"/>
    <property type="match status" value="1"/>
</dbReference>
<dbReference type="Pfam" id="PF02080">
    <property type="entry name" value="TrkA_C"/>
    <property type="match status" value="1"/>
</dbReference>
<keyword evidence="4" id="KW-0633">Potassium transport</keyword>
<gene>
    <name evidence="11" type="ORF">SAMN04488087_0864</name>
</gene>
<dbReference type="Gene3D" id="1.20.1530.20">
    <property type="match status" value="1"/>
</dbReference>
<dbReference type="Gene3D" id="3.30.70.1450">
    <property type="entry name" value="Regulator of K+ conductance, C-terminal domain"/>
    <property type="match status" value="1"/>
</dbReference>
<keyword evidence="5 8" id="KW-0812">Transmembrane</keyword>
<organism evidence="11 12">
    <name type="scientific">Rhodothermus profundi</name>
    <dbReference type="NCBI Taxonomy" id="633813"/>
    <lineage>
        <taxon>Bacteria</taxon>
        <taxon>Pseudomonadati</taxon>
        <taxon>Rhodothermota</taxon>
        <taxon>Rhodothermia</taxon>
        <taxon>Rhodothermales</taxon>
        <taxon>Rhodothermaceae</taxon>
        <taxon>Rhodothermus</taxon>
    </lineage>
</organism>
<feature type="transmembrane region" description="Helical" evidence="8">
    <location>
        <begin position="6"/>
        <end position="29"/>
    </location>
</feature>
<feature type="domain" description="RCK N-terminal" evidence="9">
    <location>
        <begin position="410"/>
        <end position="526"/>
    </location>
</feature>
<dbReference type="STRING" id="633813.SAMN04488087_0864"/>
<dbReference type="InterPro" id="IPR006037">
    <property type="entry name" value="RCK_C"/>
</dbReference>
<feature type="transmembrane region" description="Helical" evidence="8">
    <location>
        <begin position="187"/>
        <end position="206"/>
    </location>
</feature>
<accession>A0A1M6RJ13</accession>
<comment type="similarity">
    <text evidence="2">Belongs to the monovalent cation:proton antiporter 2 (CPA2) transporter (TC 2.A.37) family.</text>
</comment>
<sequence>MLLAGIGLPFLGELVALVVTSVLIAYLCYQIRLVPIVGFLLAGVLIGPGVLGLVRNETLIQSTAEIGVILLLFTIGIEFRLDQLRRIWRELLLGGGLQVGLTTLIVLGLALAVGVEVRLALFTGFLVALSSTAIVLSVLSDRQETDTVVGRLAVAMLIFQDLAIVAMVLLVPVLGGEYGSASGTLRALGEALLVVGGVLVLARRIVPGLLERIARTRRHELFLLTVVAICFGTAWVTSLFGVSLALGAFLAGLVVSESAYSEYALSEILPLKALFNAVFFVSVGLLLDVSFVLAQPGLVAGIVLGVLLIKVAATAAAARLLGYPIRVALALGLMLAQIGEFSFVLAQAGRDVGLTPAGMGEAGTQGLLAATVLLMAITPLLIALGRHLNARLLQRDAAAPAASHATTALEDHVVVVGYGPAGQRLVRVLRETGIPFIVIELNPHTVRTARQEGLPILYGDASRRHILEHAAIEQAKVCVVAINDEAATRRIVELARFLNPTLQIIVRTRFLRDVEALQQAGADIVVPEELETSVRIFTQVLQAYFVPEDEIERQVAAIRSGDYRIFRGSIQEAHLMVLQGLDEEGLHTRAVVVREGAPVAGKTLAELNLRQRYGLTVLAVRRGSRTIGSPAGDFRIEPGDRLVLIGLADQFARCAELFRPPRPAPETA</sequence>
<dbReference type="PROSITE" id="PS51202">
    <property type="entry name" value="RCK_C"/>
    <property type="match status" value="1"/>
</dbReference>
<dbReference type="SUPFAM" id="SSF116726">
    <property type="entry name" value="TrkA C-terminal domain-like"/>
    <property type="match status" value="1"/>
</dbReference>
<proteinExistence type="inferred from homology"/>
<feature type="transmembrane region" description="Helical" evidence="8">
    <location>
        <begin position="299"/>
        <end position="320"/>
    </location>
</feature>
<evidence type="ECO:0000256" key="5">
    <source>
        <dbReference type="ARBA" id="ARBA00022692"/>
    </source>
</evidence>
<evidence type="ECO:0000256" key="6">
    <source>
        <dbReference type="ARBA" id="ARBA00022989"/>
    </source>
</evidence>
<keyword evidence="4" id="KW-0630">Potassium</keyword>
<dbReference type="SUPFAM" id="SSF51735">
    <property type="entry name" value="NAD(P)-binding Rossmann-fold domains"/>
    <property type="match status" value="1"/>
</dbReference>
<dbReference type="InterPro" id="IPR036721">
    <property type="entry name" value="RCK_C_sf"/>
</dbReference>
<evidence type="ECO:0000256" key="3">
    <source>
        <dbReference type="ARBA" id="ARBA00022448"/>
    </source>
</evidence>
<dbReference type="PANTHER" id="PTHR42751:SF3">
    <property type="entry name" value="SODIUM_GLUTAMATE SYMPORTER"/>
    <property type="match status" value="1"/>
</dbReference>
<dbReference type="GO" id="GO:0006813">
    <property type="term" value="P:potassium ion transport"/>
    <property type="evidence" value="ECO:0007669"/>
    <property type="project" value="UniProtKB-KW"/>
</dbReference>
<dbReference type="GO" id="GO:1902600">
    <property type="term" value="P:proton transmembrane transport"/>
    <property type="evidence" value="ECO:0007669"/>
    <property type="project" value="InterPro"/>
</dbReference>
<keyword evidence="4" id="KW-0406">Ion transport</keyword>
<dbReference type="RefSeq" id="WP_072714732.1">
    <property type="nucleotide sequence ID" value="NZ_FRAU01000002.1"/>
</dbReference>
<evidence type="ECO:0000256" key="7">
    <source>
        <dbReference type="ARBA" id="ARBA00023136"/>
    </source>
</evidence>
<dbReference type="InterPro" id="IPR006153">
    <property type="entry name" value="Cation/H_exchanger_TM"/>
</dbReference>
<dbReference type="InterPro" id="IPR003148">
    <property type="entry name" value="RCK_N"/>
</dbReference>
<reference evidence="12" key="1">
    <citation type="submission" date="2016-11" db="EMBL/GenBank/DDBJ databases">
        <authorList>
            <person name="Varghese N."/>
            <person name="Submissions S."/>
        </authorList>
    </citation>
    <scope>NUCLEOTIDE SEQUENCE [LARGE SCALE GENOMIC DNA]</scope>
    <source>
        <strain evidence="12">DSM 22212</strain>
    </source>
</reference>